<dbReference type="SMART" id="SM00028">
    <property type="entry name" value="TPR"/>
    <property type="match status" value="5"/>
</dbReference>
<sequence length="496" mass="54012">MSEQGDWVLIGLDENTARRQGIPARMPVPRGEFEGLAEKGLGIDAARKWIKDFLTNSEPGKSGVWRKQNSALVSQFEAFLDKAPVWERAQKAFAERDYEKAISALKRITVMDPDDHAARLNLASAQANTGDYPAALKSFQAIRKTFQGDADYHVAVGQVHLAMQKKDAALDEMVLALEAKPDCQPALDAMVQLGVLVPLYENPRDAASLVYVRSDAVFTYLTGQWDEAPRDSAFYLEQLAYHERELRHDVALAAAERAMAAGADGERGERAQLARIAALRALGRVDEALVAAEAYAAQAPSSSGAWVELAKCLSQAGRGAEAPAAIERALESDPGDLAALSLRFWPQDPADIQQVNAAIPALAAFVAAHPDSAGARRSLARAELVAGRIDDALAGFASAVALAPEDDDLRAEYWSELGKQQRYKEILADAAKLEDIGKRDWKLRWNEAEAYAALGKNIEARAAFSAINFDESLHVDVRRRAKRAVKTMDETPPVVT</sequence>
<dbReference type="AlphaFoldDB" id="A0A2L0ES00"/>
<reference evidence="1 2" key="1">
    <citation type="submission" date="2015-09" db="EMBL/GenBank/DDBJ databases">
        <title>Sorangium comparison.</title>
        <authorList>
            <person name="Zaburannyi N."/>
            <person name="Bunk B."/>
            <person name="Overmann J."/>
            <person name="Mueller R."/>
        </authorList>
    </citation>
    <scope>NUCLEOTIDE SEQUENCE [LARGE SCALE GENOMIC DNA]</scope>
    <source>
        <strain evidence="1 2">So ce26</strain>
    </source>
</reference>
<evidence type="ECO:0000313" key="2">
    <source>
        <dbReference type="Proteomes" id="UP000238348"/>
    </source>
</evidence>
<organism evidence="1 2">
    <name type="scientific">Sorangium cellulosum</name>
    <name type="common">Polyangium cellulosum</name>
    <dbReference type="NCBI Taxonomy" id="56"/>
    <lineage>
        <taxon>Bacteria</taxon>
        <taxon>Pseudomonadati</taxon>
        <taxon>Myxococcota</taxon>
        <taxon>Polyangia</taxon>
        <taxon>Polyangiales</taxon>
        <taxon>Polyangiaceae</taxon>
        <taxon>Sorangium</taxon>
    </lineage>
</organism>
<dbReference type="PANTHER" id="PTHR12558">
    <property type="entry name" value="CELL DIVISION CYCLE 16,23,27"/>
    <property type="match status" value="1"/>
</dbReference>
<dbReference type="Proteomes" id="UP000238348">
    <property type="component" value="Chromosome"/>
</dbReference>
<name>A0A2L0ES00_SORCE</name>
<dbReference type="SUPFAM" id="SSF48452">
    <property type="entry name" value="TPR-like"/>
    <property type="match status" value="2"/>
</dbReference>
<dbReference type="PANTHER" id="PTHR12558:SF13">
    <property type="entry name" value="CELL DIVISION CYCLE PROTEIN 27 HOMOLOG"/>
    <property type="match status" value="1"/>
</dbReference>
<dbReference type="InterPro" id="IPR019734">
    <property type="entry name" value="TPR_rpt"/>
</dbReference>
<evidence type="ECO:0000313" key="1">
    <source>
        <dbReference type="EMBL" id="AUX42040.1"/>
    </source>
</evidence>
<dbReference type="InterPro" id="IPR011990">
    <property type="entry name" value="TPR-like_helical_dom_sf"/>
</dbReference>
<dbReference type="OrthoDB" id="5483857at2"/>
<dbReference type="Gene3D" id="1.25.40.10">
    <property type="entry name" value="Tetratricopeptide repeat domain"/>
    <property type="match status" value="3"/>
</dbReference>
<dbReference type="EMBL" id="CP012673">
    <property type="protein sequence ID" value="AUX42040.1"/>
    <property type="molecule type" value="Genomic_DNA"/>
</dbReference>
<protein>
    <submittedName>
        <fullName evidence="1">Uncharacterized protein</fullName>
    </submittedName>
</protein>
<gene>
    <name evidence="1" type="ORF">SOCE26_034650</name>
</gene>
<dbReference type="Pfam" id="PF13432">
    <property type="entry name" value="TPR_16"/>
    <property type="match status" value="1"/>
</dbReference>
<dbReference type="Pfam" id="PF14559">
    <property type="entry name" value="TPR_19"/>
    <property type="match status" value="2"/>
</dbReference>
<accession>A0A2L0ES00</accession>
<proteinExistence type="predicted"/>